<dbReference type="GO" id="GO:0003677">
    <property type="term" value="F:DNA binding"/>
    <property type="evidence" value="ECO:0007669"/>
    <property type="project" value="UniProtKB-KW"/>
</dbReference>
<evidence type="ECO:0000259" key="4">
    <source>
        <dbReference type="PROSITE" id="PS51118"/>
    </source>
</evidence>
<organism evidence="5 6">
    <name type="scientific">Williamsia marianensis</name>
    <dbReference type="NCBI Taxonomy" id="85044"/>
    <lineage>
        <taxon>Bacteria</taxon>
        <taxon>Bacillati</taxon>
        <taxon>Actinomycetota</taxon>
        <taxon>Actinomycetes</taxon>
        <taxon>Mycobacteriales</taxon>
        <taxon>Nocardiaceae</taxon>
        <taxon>Williamsia</taxon>
    </lineage>
</organism>
<dbReference type="SUPFAM" id="SSF46785">
    <property type="entry name" value="Winged helix' DNA-binding domain"/>
    <property type="match status" value="1"/>
</dbReference>
<dbReference type="EMBL" id="PEBD01000004">
    <property type="protein sequence ID" value="PHV68225.1"/>
    <property type="molecule type" value="Genomic_DNA"/>
</dbReference>
<gene>
    <name evidence="5" type="ORF">CSW57_02990</name>
</gene>
<dbReference type="PANTHER" id="PTHR33204:SF29">
    <property type="entry name" value="TRANSCRIPTIONAL REGULATOR"/>
    <property type="match status" value="1"/>
</dbReference>
<dbReference type="InterPro" id="IPR036390">
    <property type="entry name" value="WH_DNA-bd_sf"/>
</dbReference>
<evidence type="ECO:0000313" key="6">
    <source>
        <dbReference type="Proteomes" id="UP000225108"/>
    </source>
</evidence>
<sequence length="119" mass="12912">MREAIRKAAEVCPVEVAVAVLGGAWKMTIVKHLTEGTLRFGELGRAVGAVTPRVLARQLRELEADGIVLRTVYSQVPPKVEYSLTPLGETLAPMVRALNDWGESYLGQVSARTEPEAPT</sequence>
<dbReference type="RefSeq" id="WP_099381378.1">
    <property type="nucleotide sequence ID" value="NZ_PEBD01000004.1"/>
</dbReference>
<keyword evidence="2" id="KW-0238">DNA-binding</keyword>
<evidence type="ECO:0000256" key="1">
    <source>
        <dbReference type="ARBA" id="ARBA00023015"/>
    </source>
</evidence>
<reference evidence="5 6" key="1">
    <citation type="submission" date="2017-10" db="EMBL/GenBank/DDBJ databases">
        <title>The draft genome sequence of Williamsia sp. BULT 1.1 isolated from the semi-arid grassland soils from South Africa.</title>
        <authorList>
            <person name="Kabwe M.H."/>
            <person name="Govender N."/>
            <person name="Mutseka Lunga P."/>
            <person name="Vikram S."/>
            <person name="Makhalanyane T.P."/>
        </authorList>
    </citation>
    <scope>NUCLEOTIDE SEQUENCE [LARGE SCALE GENOMIC DNA]</scope>
    <source>
        <strain evidence="5 6">BULT 1.1</strain>
    </source>
</reference>
<evidence type="ECO:0000313" key="5">
    <source>
        <dbReference type="EMBL" id="PHV68225.1"/>
    </source>
</evidence>
<evidence type="ECO:0000256" key="3">
    <source>
        <dbReference type="ARBA" id="ARBA00023163"/>
    </source>
</evidence>
<dbReference type="InterPro" id="IPR036388">
    <property type="entry name" value="WH-like_DNA-bd_sf"/>
</dbReference>
<dbReference type="Proteomes" id="UP000225108">
    <property type="component" value="Unassembled WGS sequence"/>
</dbReference>
<dbReference type="AlphaFoldDB" id="A0A2G3PR01"/>
<dbReference type="Pfam" id="PF01638">
    <property type="entry name" value="HxlR"/>
    <property type="match status" value="1"/>
</dbReference>
<dbReference type="PROSITE" id="PS51118">
    <property type="entry name" value="HTH_HXLR"/>
    <property type="match status" value="1"/>
</dbReference>
<proteinExistence type="predicted"/>
<comment type="caution">
    <text evidence="5">The sequence shown here is derived from an EMBL/GenBank/DDBJ whole genome shotgun (WGS) entry which is preliminary data.</text>
</comment>
<protein>
    <submittedName>
        <fullName evidence="5">Transcriptional regulator</fullName>
    </submittedName>
</protein>
<dbReference type="CDD" id="cd00090">
    <property type="entry name" value="HTH_ARSR"/>
    <property type="match status" value="1"/>
</dbReference>
<dbReference type="PANTHER" id="PTHR33204">
    <property type="entry name" value="TRANSCRIPTIONAL REGULATOR, MARR FAMILY"/>
    <property type="match status" value="1"/>
</dbReference>
<keyword evidence="3" id="KW-0804">Transcription</keyword>
<dbReference type="InterPro" id="IPR011991">
    <property type="entry name" value="ArsR-like_HTH"/>
</dbReference>
<accession>A0A2G3PR01</accession>
<name>A0A2G3PR01_WILMA</name>
<dbReference type="InterPro" id="IPR002577">
    <property type="entry name" value="HTH_HxlR"/>
</dbReference>
<keyword evidence="1" id="KW-0805">Transcription regulation</keyword>
<dbReference type="Gene3D" id="1.10.10.10">
    <property type="entry name" value="Winged helix-like DNA-binding domain superfamily/Winged helix DNA-binding domain"/>
    <property type="match status" value="1"/>
</dbReference>
<evidence type="ECO:0000256" key="2">
    <source>
        <dbReference type="ARBA" id="ARBA00023125"/>
    </source>
</evidence>
<feature type="domain" description="HTH hxlR-type" evidence="4">
    <location>
        <begin position="12"/>
        <end position="110"/>
    </location>
</feature>